<dbReference type="Gene3D" id="3.90.430.10">
    <property type="entry name" value="Copper fist DNA-binding domain"/>
    <property type="match status" value="1"/>
</dbReference>
<dbReference type="InterPro" id="IPR036395">
    <property type="entry name" value="Cu_fist_DNA-bd_dom_sf"/>
</dbReference>
<dbReference type="Pfam" id="PF00649">
    <property type="entry name" value="Copper-fist"/>
    <property type="match status" value="1"/>
</dbReference>
<proteinExistence type="predicted"/>
<feature type="compositionally biased region" description="Polar residues" evidence="8">
    <location>
        <begin position="582"/>
        <end position="592"/>
    </location>
</feature>
<feature type="compositionally biased region" description="Polar residues" evidence="8">
    <location>
        <begin position="118"/>
        <end position="132"/>
    </location>
</feature>
<dbReference type="PROSITE" id="PS50073">
    <property type="entry name" value="COPPER_FIST_2"/>
    <property type="match status" value="1"/>
</dbReference>
<keyword evidence="3" id="KW-0862">Zinc</keyword>
<feature type="region of interest" description="Disordered" evidence="8">
    <location>
        <begin position="448"/>
        <end position="493"/>
    </location>
</feature>
<feature type="region of interest" description="Disordered" evidence="8">
    <location>
        <begin position="605"/>
        <end position="685"/>
    </location>
</feature>
<dbReference type="SUPFAM" id="SSF57879">
    <property type="entry name" value="Zinc domain conserved in yeast copper-regulated transcription factors"/>
    <property type="match status" value="1"/>
</dbReference>
<keyword evidence="6" id="KW-0804">Transcription</keyword>
<dbReference type="SMART" id="SM00412">
    <property type="entry name" value="Cu_FIST"/>
    <property type="match status" value="1"/>
</dbReference>
<dbReference type="PANTHER" id="PTHR28088:SF5">
    <property type="entry name" value="TRANSCRIPTIONAL ACTIVATOR HAA1-RELATED"/>
    <property type="match status" value="1"/>
</dbReference>
<evidence type="ECO:0000313" key="9">
    <source>
        <dbReference type="EMBL" id="AQM55796.1"/>
    </source>
</evidence>
<dbReference type="FunFam" id="3.90.430.10:FF:000001">
    <property type="entry name" value="Copper fist DNA-binding protein"/>
    <property type="match status" value="1"/>
</dbReference>
<dbReference type="GO" id="GO:0005634">
    <property type="term" value="C:nucleus"/>
    <property type="evidence" value="ECO:0007669"/>
    <property type="project" value="UniProtKB-SubCell"/>
</dbReference>
<protein>
    <submittedName>
        <fullName evidence="9">Transcription factor Haa1-like protein</fullName>
    </submittedName>
</protein>
<feature type="compositionally biased region" description="Low complexity" evidence="8">
    <location>
        <begin position="611"/>
        <end position="628"/>
    </location>
</feature>
<reference evidence="9" key="1">
    <citation type="journal article" date="2017" name="BMC Genomics">
        <title>The Zygosaccharomyces bailii transcription factor Haa1 is required for acetic acid and copper stress responses suggesting subfunctionalization of the ancestral bifunctional protein Haa1/Cup2.</title>
        <authorList>
            <person name="Palma M."/>
            <person name="Dias P.J."/>
            <person name="Roque F.C."/>
            <person name="Luzia L."/>
            <person name="Guerreiro J.F."/>
            <person name="Sa-Correia I."/>
        </authorList>
    </citation>
    <scope>NUCLEOTIDE SEQUENCE</scope>
    <source>
        <strain evidence="9">IST302</strain>
    </source>
</reference>
<dbReference type="GO" id="GO:0005507">
    <property type="term" value="F:copper ion binding"/>
    <property type="evidence" value="ECO:0007669"/>
    <property type="project" value="InterPro"/>
</dbReference>
<feature type="compositionally biased region" description="Low complexity" evidence="8">
    <location>
        <begin position="382"/>
        <end position="396"/>
    </location>
</feature>
<evidence type="ECO:0000256" key="3">
    <source>
        <dbReference type="ARBA" id="ARBA00022833"/>
    </source>
</evidence>
<feature type="region of interest" description="Disordered" evidence="8">
    <location>
        <begin position="106"/>
        <end position="163"/>
    </location>
</feature>
<evidence type="ECO:0000256" key="8">
    <source>
        <dbReference type="SAM" id="MobiDB-lite"/>
    </source>
</evidence>
<feature type="region of interest" description="Disordered" evidence="8">
    <location>
        <begin position="377"/>
        <end position="418"/>
    </location>
</feature>
<evidence type="ECO:0000256" key="7">
    <source>
        <dbReference type="ARBA" id="ARBA00023242"/>
    </source>
</evidence>
<evidence type="ECO:0000256" key="1">
    <source>
        <dbReference type="ARBA" id="ARBA00004123"/>
    </source>
</evidence>
<dbReference type="PRINTS" id="PR00617">
    <property type="entry name" value="COPPERFIST"/>
</dbReference>
<dbReference type="GO" id="GO:0000978">
    <property type="term" value="F:RNA polymerase II cis-regulatory region sequence-specific DNA binding"/>
    <property type="evidence" value="ECO:0007669"/>
    <property type="project" value="TreeGrafter"/>
</dbReference>
<dbReference type="GO" id="GO:0045944">
    <property type="term" value="P:positive regulation of transcription by RNA polymerase II"/>
    <property type="evidence" value="ECO:0007669"/>
    <property type="project" value="TreeGrafter"/>
</dbReference>
<keyword evidence="7" id="KW-0539">Nucleus</keyword>
<name>A0A1Q1NHY6_ZYGBA</name>
<dbReference type="InterPro" id="IPR051763">
    <property type="entry name" value="Copper_Homeo_Regul"/>
</dbReference>
<evidence type="ECO:0000256" key="6">
    <source>
        <dbReference type="ARBA" id="ARBA00023163"/>
    </source>
</evidence>
<dbReference type="AlphaFoldDB" id="A0A1Q1NHY6"/>
<feature type="compositionally biased region" description="Polar residues" evidence="8">
    <location>
        <begin position="509"/>
        <end position="525"/>
    </location>
</feature>
<dbReference type="EMBL" id="KX656024">
    <property type="protein sequence ID" value="AQM55796.1"/>
    <property type="molecule type" value="Genomic_DNA"/>
</dbReference>
<sequence length="694" mass="74129">MVLINGVKYACERCIRGHRVTTCNHTDQPLMMIKPKGRPSTTCNHCKELRKNKNANPSGVCTCGRLEKKRLAQKAKEEARAKAKEEKKLHECRCGYDEPCRCHSSRRRHQSRKVSVNGKGSSSRPVSQQFDANNHVMSPVSMDSSSSMHNVSTSGNGKSTESSGMLASGFLDTEVGNGGKVSKEFHQVPSLASISSLHSGQSFDQKVNLPQSPLLGGGGSLGFLNGGGGNRNSGNFTNWGDEASLYSVRSDSKVNLTEHSGVLTGMQPPSSSVPKRTSSTKAQLGNVKVPLEEYLSPSDNFNSKINETSSPMQDWYFERTPNEDPNISDQLLGVDGSGGDAGASLQAAQNSGLLDMFMDSSTIPILSKSSLLMQDKLGPAVGNNTNNCTTSPSNGPKGRTWSSPMAADKSDTLSVDGESVRSVEALSLIPSYMDIPDRAPSLHNVQSVLHSHQHQPGHFNQQKQGRRSGSVSRSHRPPPPTSRSGVPVTINPSMVSSIDDTISVNSLQSPTGSVLDNHSLSTPLSNGADYGSCRPERVRSPLLGLSENNPTSPQFYQQQPQVLQSATGPSDSELDQLLGFDTGNNSGIMDNTNYSDKNYGNFNPSANINLNGNRNGNGNVSSNSNGSRNGSGSGNGNSNGNLLFQNDMNTLSSPAMKDVLQDTSPMSSNQTVSPPSQLLTEKGFADLDDFMSTL</sequence>
<feature type="compositionally biased region" description="Low complexity" evidence="8">
    <location>
        <begin position="136"/>
        <end position="154"/>
    </location>
</feature>
<feature type="compositionally biased region" description="Polar residues" evidence="8">
    <location>
        <begin position="267"/>
        <end position="281"/>
    </location>
</feature>
<feature type="region of interest" description="Disordered" evidence="8">
    <location>
        <begin position="509"/>
        <end position="592"/>
    </location>
</feature>
<evidence type="ECO:0000256" key="4">
    <source>
        <dbReference type="ARBA" id="ARBA00023008"/>
    </source>
</evidence>
<dbReference type="GO" id="GO:0006879">
    <property type="term" value="P:intracellular iron ion homeostasis"/>
    <property type="evidence" value="ECO:0007669"/>
    <property type="project" value="TreeGrafter"/>
</dbReference>
<evidence type="ECO:0000256" key="2">
    <source>
        <dbReference type="ARBA" id="ARBA00022723"/>
    </source>
</evidence>
<comment type="subcellular location">
    <subcellularLocation>
        <location evidence="1">Nucleus</location>
    </subcellularLocation>
</comment>
<feature type="compositionally biased region" description="Low complexity" evidence="8">
    <location>
        <begin position="554"/>
        <end position="564"/>
    </location>
</feature>
<feature type="compositionally biased region" description="Polar residues" evidence="8">
    <location>
        <begin position="661"/>
        <end position="679"/>
    </location>
</feature>
<keyword evidence="2" id="KW-0479">Metal-binding</keyword>
<organism evidence="9">
    <name type="scientific">Zygosaccharomyces bailii</name>
    <dbReference type="NCBI Taxonomy" id="4954"/>
    <lineage>
        <taxon>Eukaryota</taxon>
        <taxon>Fungi</taxon>
        <taxon>Dikarya</taxon>
        <taxon>Ascomycota</taxon>
        <taxon>Saccharomycotina</taxon>
        <taxon>Saccharomycetes</taxon>
        <taxon>Saccharomycetales</taxon>
        <taxon>Saccharomycetaceae</taxon>
        <taxon>Zygosaccharomyces</taxon>
    </lineage>
</organism>
<dbReference type="PANTHER" id="PTHR28088">
    <property type="entry name" value="TRANSCRIPTIONAL ACTIVATOR HAA1-RELATED"/>
    <property type="match status" value="1"/>
</dbReference>
<dbReference type="GO" id="GO:0006878">
    <property type="term" value="P:intracellular copper ion homeostasis"/>
    <property type="evidence" value="ECO:0007669"/>
    <property type="project" value="TreeGrafter"/>
</dbReference>
<dbReference type="GO" id="GO:0000981">
    <property type="term" value="F:DNA-binding transcription factor activity, RNA polymerase II-specific"/>
    <property type="evidence" value="ECO:0007669"/>
    <property type="project" value="TreeGrafter"/>
</dbReference>
<dbReference type="SMART" id="SM01090">
    <property type="entry name" value="Copper-fist"/>
    <property type="match status" value="1"/>
</dbReference>
<keyword evidence="5" id="KW-0805">Transcription regulation</keyword>
<accession>A0A1Q1NHY6</accession>
<keyword evidence="4" id="KW-0186">Copper</keyword>
<feature type="region of interest" description="Disordered" evidence="8">
    <location>
        <begin position="261"/>
        <end position="281"/>
    </location>
</feature>
<dbReference type="PROSITE" id="PS01119">
    <property type="entry name" value="COPPER_FIST_1"/>
    <property type="match status" value="1"/>
</dbReference>
<feature type="compositionally biased region" description="Polar residues" evidence="8">
    <location>
        <begin position="642"/>
        <end position="653"/>
    </location>
</feature>
<evidence type="ECO:0000256" key="5">
    <source>
        <dbReference type="ARBA" id="ARBA00023015"/>
    </source>
</evidence>
<dbReference type="InterPro" id="IPR001083">
    <property type="entry name" value="Cu_fist_DNA-bd_dom"/>
</dbReference>